<dbReference type="EMBL" id="DTDH01000054">
    <property type="protein sequence ID" value="HGT98137.1"/>
    <property type="molecule type" value="Genomic_DNA"/>
</dbReference>
<evidence type="ECO:0000313" key="2">
    <source>
        <dbReference type="EMBL" id="HGT98137.1"/>
    </source>
</evidence>
<dbReference type="EMBL" id="DTAU01000109">
    <property type="protein sequence ID" value="HFQ79164.1"/>
    <property type="molecule type" value="Genomic_DNA"/>
</dbReference>
<comment type="caution">
    <text evidence="2">The sequence shown here is derived from an EMBL/GenBank/DDBJ whole genome shotgun (WGS) entry which is preliminary data.</text>
</comment>
<gene>
    <name evidence="1" type="ORF">ENT99_05640</name>
    <name evidence="2" type="ORF">ENU64_01735</name>
</gene>
<dbReference type="AlphaFoldDB" id="A0A7J3MX52"/>
<sequence>MDILKSGKNPVVMSTRALVNEDLLNTIVRIAKEKNGQIYIPSNAIGGLGELKASSITSIEELVSTFTKNPKS</sequence>
<name>A0A7J3MX52_9CREN</name>
<protein>
    <submittedName>
        <fullName evidence="2">Uncharacterized protein</fullName>
    </submittedName>
</protein>
<dbReference type="Gene3D" id="3.40.50.720">
    <property type="entry name" value="NAD(P)-binding Rossmann-like Domain"/>
    <property type="match status" value="1"/>
</dbReference>
<organism evidence="2">
    <name type="scientific">Ignisphaera aggregans</name>
    <dbReference type="NCBI Taxonomy" id="334771"/>
    <lineage>
        <taxon>Archaea</taxon>
        <taxon>Thermoproteota</taxon>
        <taxon>Thermoprotei</taxon>
        <taxon>Desulfurococcales</taxon>
        <taxon>Desulfurococcaceae</taxon>
        <taxon>Ignisphaera</taxon>
    </lineage>
</organism>
<proteinExistence type="predicted"/>
<reference evidence="2" key="1">
    <citation type="journal article" date="2020" name="mSystems">
        <title>Genome- and Community-Level Interaction Insights into Carbon Utilization and Element Cycling Functions of Hydrothermarchaeota in Hydrothermal Sediment.</title>
        <authorList>
            <person name="Zhou Z."/>
            <person name="Liu Y."/>
            <person name="Xu W."/>
            <person name="Pan J."/>
            <person name="Luo Z.H."/>
            <person name="Li M."/>
        </authorList>
    </citation>
    <scope>NUCLEOTIDE SEQUENCE [LARGE SCALE GENOMIC DNA]</scope>
    <source>
        <strain evidence="1">SpSt-629</strain>
        <strain evidence="2">SpSt-688</strain>
    </source>
</reference>
<accession>A0A7J3MX52</accession>
<evidence type="ECO:0000313" key="1">
    <source>
        <dbReference type="EMBL" id="HFQ79164.1"/>
    </source>
</evidence>